<gene>
    <name evidence="1" type="ORF">Back11_15660</name>
</gene>
<dbReference type="AlphaFoldDB" id="A0A3G9J329"/>
<dbReference type="SUPFAM" id="SSF69118">
    <property type="entry name" value="AhpD-like"/>
    <property type="match status" value="1"/>
</dbReference>
<protein>
    <submittedName>
        <fullName evidence="1">Uncharacterized protein</fullName>
    </submittedName>
</protein>
<dbReference type="Gene3D" id="1.20.1290.10">
    <property type="entry name" value="AhpD-like"/>
    <property type="match status" value="1"/>
</dbReference>
<dbReference type="Proteomes" id="UP000275368">
    <property type="component" value="Chromosome"/>
</dbReference>
<evidence type="ECO:0000313" key="1">
    <source>
        <dbReference type="EMBL" id="BBH20221.1"/>
    </source>
</evidence>
<name>A0A3G9J329_9BACL</name>
<dbReference type="KEGG" id="pbk:Back11_15660"/>
<dbReference type="RefSeq" id="WP_311547872.1">
    <property type="nucleotide sequence ID" value="NZ_AP019308.1"/>
</dbReference>
<dbReference type="InterPro" id="IPR029032">
    <property type="entry name" value="AhpD-like"/>
</dbReference>
<organism evidence="1 2">
    <name type="scientific">Paenibacillus baekrokdamisoli</name>
    <dbReference type="NCBI Taxonomy" id="1712516"/>
    <lineage>
        <taxon>Bacteria</taxon>
        <taxon>Bacillati</taxon>
        <taxon>Bacillota</taxon>
        <taxon>Bacilli</taxon>
        <taxon>Bacillales</taxon>
        <taxon>Paenibacillaceae</taxon>
        <taxon>Paenibacillus</taxon>
    </lineage>
</organism>
<dbReference type="EMBL" id="AP019308">
    <property type="protein sequence ID" value="BBH20221.1"/>
    <property type="molecule type" value="Genomic_DNA"/>
</dbReference>
<accession>A0A3G9J329</accession>
<proteinExistence type="predicted"/>
<sequence length="60" mass="6511">MQRQLTGAQKTIGDFAPELIELTDDVLLGNVWGRKDLSPHERSLITISSLITGGTTEISS</sequence>
<reference evidence="1 2" key="1">
    <citation type="submission" date="2018-11" db="EMBL/GenBank/DDBJ databases">
        <title>Complete genome sequence of Paenibacillus baekrokdamisoli strain KCTC 33723.</title>
        <authorList>
            <person name="Kang S.W."/>
            <person name="Lee K.C."/>
            <person name="Kim K.K."/>
            <person name="Kim J.S."/>
            <person name="Kim D.S."/>
            <person name="Ko S.H."/>
            <person name="Yang S.H."/>
            <person name="Lee J.S."/>
        </authorList>
    </citation>
    <scope>NUCLEOTIDE SEQUENCE [LARGE SCALE GENOMIC DNA]</scope>
    <source>
        <strain evidence="1 2">KCTC 33723</strain>
    </source>
</reference>
<evidence type="ECO:0000313" key="2">
    <source>
        <dbReference type="Proteomes" id="UP000275368"/>
    </source>
</evidence>
<keyword evidence="2" id="KW-1185">Reference proteome</keyword>